<gene>
    <name evidence="16" type="ORF">O181_063282</name>
</gene>
<keyword evidence="4" id="KW-0479">Metal-binding</keyword>
<evidence type="ECO:0000313" key="17">
    <source>
        <dbReference type="Proteomes" id="UP000765509"/>
    </source>
</evidence>
<feature type="domain" description="Integrase catalytic" evidence="15">
    <location>
        <begin position="1"/>
        <end position="99"/>
    </location>
</feature>
<keyword evidence="1" id="KW-0815">Transposition</keyword>
<dbReference type="GO" id="GO:0006310">
    <property type="term" value="P:DNA recombination"/>
    <property type="evidence" value="ECO:0007669"/>
    <property type="project" value="UniProtKB-KW"/>
</dbReference>
<evidence type="ECO:0000256" key="6">
    <source>
        <dbReference type="ARBA" id="ARBA00022801"/>
    </source>
</evidence>
<evidence type="ECO:0000256" key="9">
    <source>
        <dbReference type="ARBA" id="ARBA00022908"/>
    </source>
</evidence>
<dbReference type="GO" id="GO:0003887">
    <property type="term" value="F:DNA-directed DNA polymerase activity"/>
    <property type="evidence" value="ECO:0007669"/>
    <property type="project" value="UniProtKB-KW"/>
</dbReference>
<evidence type="ECO:0000256" key="14">
    <source>
        <dbReference type="ARBA" id="ARBA00049244"/>
    </source>
</evidence>
<evidence type="ECO:0000256" key="10">
    <source>
        <dbReference type="ARBA" id="ARBA00022918"/>
    </source>
</evidence>
<dbReference type="GO" id="GO:0005634">
    <property type="term" value="C:nucleus"/>
    <property type="evidence" value="ECO:0007669"/>
    <property type="project" value="UniProtKB-ARBA"/>
</dbReference>
<dbReference type="PANTHER" id="PTHR42648">
    <property type="entry name" value="TRANSPOSASE, PUTATIVE-RELATED"/>
    <property type="match status" value="1"/>
</dbReference>
<evidence type="ECO:0000256" key="8">
    <source>
        <dbReference type="ARBA" id="ARBA00022884"/>
    </source>
</evidence>
<dbReference type="GO" id="GO:0046872">
    <property type="term" value="F:metal ion binding"/>
    <property type="evidence" value="ECO:0007669"/>
    <property type="project" value="UniProtKB-KW"/>
</dbReference>
<dbReference type="PROSITE" id="PS50994">
    <property type="entry name" value="INTEGRASE"/>
    <property type="match status" value="1"/>
</dbReference>
<keyword evidence="2" id="KW-0548">Nucleotidyltransferase</keyword>
<dbReference type="AlphaFoldDB" id="A0A9Q3EPB0"/>
<dbReference type="InterPro" id="IPR039537">
    <property type="entry name" value="Retrotran_Ty1/copia-like"/>
</dbReference>
<protein>
    <recommendedName>
        <fullName evidence="15">Integrase catalytic domain-containing protein</fullName>
    </recommendedName>
</protein>
<evidence type="ECO:0000259" key="15">
    <source>
        <dbReference type="PROSITE" id="PS50994"/>
    </source>
</evidence>
<evidence type="ECO:0000256" key="12">
    <source>
        <dbReference type="ARBA" id="ARBA00023172"/>
    </source>
</evidence>
<keyword evidence="9" id="KW-0229">DNA integration</keyword>
<evidence type="ECO:0000256" key="13">
    <source>
        <dbReference type="ARBA" id="ARBA00048173"/>
    </source>
</evidence>
<proteinExistence type="predicted"/>
<dbReference type="GO" id="GO:0004519">
    <property type="term" value="F:endonuclease activity"/>
    <property type="evidence" value="ECO:0007669"/>
    <property type="project" value="UniProtKB-KW"/>
</dbReference>
<comment type="catalytic activity">
    <reaction evidence="13">
        <text>DNA(n) + a 2'-deoxyribonucleoside 5'-triphosphate = DNA(n+1) + diphosphate</text>
        <dbReference type="Rhea" id="RHEA:22508"/>
        <dbReference type="Rhea" id="RHEA-COMP:17339"/>
        <dbReference type="Rhea" id="RHEA-COMP:17340"/>
        <dbReference type="ChEBI" id="CHEBI:33019"/>
        <dbReference type="ChEBI" id="CHEBI:61560"/>
        <dbReference type="ChEBI" id="CHEBI:173112"/>
        <dbReference type="EC" id="2.7.7.49"/>
    </reaction>
</comment>
<dbReference type="GO" id="GO:0015074">
    <property type="term" value="P:DNA integration"/>
    <property type="evidence" value="ECO:0007669"/>
    <property type="project" value="UniProtKB-KW"/>
</dbReference>
<keyword evidence="6" id="KW-0378">Hydrolase</keyword>
<comment type="caution">
    <text evidence="16">The sequence shown here is derived from an EMBL/GenBank/DDBJ whole genome shotgun (WGS) entry which is preliminary data.</text>
</comment>
<evidence type="ECO:0000313" key="16">
    <source>
        <dbReference type="EMBL" id="MBW0523567.1"/>
    </source>
</evidence>
<keyword evidence="12" id="KW-0233">DNA recombination</keyword>
<comment type="catalytic activity">
    <reaction evidence="14">
        <text>DNA(n) + a 2'-deoxyribonucleoside 5'-triphosphate = DNA(n+1) + diphosphate</text>
        <dbReference type="Rhea" id="RHEA:22508"/>
        <dbReference type="Rhea" id="RHEA-COMP:17339"/>
        <dbReference type="Rhea" id="RHEA-COMP:17340"/>
        <dbReference type="ChEBI" id="CHEBI:33019"/>
        <dbReference type="ChEBI" id="CHEBI:61560"/>
        <dbReference type="ChEBI" id="CHEBI:173112"/>
        <dbReference type="EC" id="2.7.7.7"/>
    </reaction>
</comment>
<accession>A0A9Q3EPB0</accession>
<evidence type="ECO:0000256" key="3">
    <source>
        <dbReference type="ARBA" id="ARBA00022722"/>
    </source>
</evidence>
<organism evidence="16 17">
    <name type="scientific">Austropuccinia psidii MF-1</name>
    <dbReference type="NCBI Taxonomy" id="1389203"/>
    <lineage>
        <taxon>Eukaryota</taxon>
        <taxon>Fungi</taxon>
        <taxon>Dikarya</taxon>
        <taxon>Basidiomycota</taxon>
        <taxon>Pucciniomycotina</taxon>
        <taxon>Pucciniomycetes</taxon>
        <taxon>Pucciniales</taxon>
        <taxon>Sphaerophragmiaceae</taxon>
        <taxon>Austropuccinia</taxon>
    </lineage>
</organism>
<keyword evidence="11" id="KW-0808">Transferase</keyword>
<dbReference type="GO" id="GO:0003723">
    <property type="term" value="F:RNA binding"/>
    <property type="evidence" value="ECO:0007669"/>
    <property type="project" value="UniProtKB-KW"/>
</dbReference>
<dbReference type="InterPro" id="IPR012337">
    <property type="entry name" value="RNaseH-like_sf"/>
</dbReference>
<name>A0A9Q3EPB0_9BASI</name>
<sequence>MSVPLGRTMVQNSAKKKLNYFLKERGITHELTIPYEHHQNGWIEQTNHTISEIAITSLIAANLPSSLWTYAFRYAVWIFNCTLHSEHRRTPYEIVGSRKPSMLQLRIFGVKAFIFNHQARKDLGPKDLVVYHLGIMPDSKGCLFWLPE</sequence>
<dbReference type="InterPro" id="IPR036397">
    <property type="entry name" value="RNaseH_sf"/>
</dbReference>
<dbReference type="GO" id="GO:0016787">
    <property type="term" value="F:hydrolase activity"/>
    <property type="evidence" value="ECO:0007669"/>
    <property type="project" value="UniProtKB-KW"/>
</dbReference>
<dbReference type="Gene3D" id="3.30.420.10">
    <property type="entry name" value="Ribonuclease H-like superfamily/Ribonuclease H"/>
    <property type="match status" value="1"/>
</dbReference>
<dbReference type="GO" id="GO:0003964">
    <property type="term" value="F:RNA-directed DNA polymerase activity"/>
    <property type="evidence" value="ECO:0007669"/>
    <property type="project" value="UniProtKB-KW"/>
</dbReference>
<evidence type="ECO:0000256" key="1">
    <source>
        <dbReference type="ARBA" id="ARBA00022578"/>
    </source>
</evidence>
<dbReference type="EMBL" id="AVOT02030388">
    <property type="protein sequence ID" value="MBW0523567.1"/>
    <property type="molecule type" value="Genomic_DNA"/>
</dbReference>
<keyword evidence="11" id="KW-0239">DNA-directed DNA polymerase</keyword>
<keyword evidence="8" id="KW-0694">RNA-binding</keyword>
<keyword evidence="3" id="KW-0540">Nuclease</keyword>
<evidence type="ECO:0000256" key="7">
    <source>
        <dbReference type="ARBA" id="ARBA00022842"/>
    </source>
</evidence>
<dbReference type="PANTHER" id="PTHR42648:SF11">
    <property type="entry name" value="TRANSPOSON TY4-P GAG-POL POLYPROTEIN"/>
    <property type="match status" value="1"/>
</dbReference>
<evidence type="ECO:0000256" key="5">
    <source>
        <dbReference type="ARBA" id="ARBA00022759"/>
    </source>
</evidence>
<dbReference type="SUPFAM" id="SSF53098">
    <property type="entry name" value="Ribonuclease H-like"/>
    <property type="match status" value="1"/>
</dbReference>
<keyword evidence="5" id="KW-0255">Endonuclease</keyword>
<evidence type="ECO:0000256" key="11">
    <source>
        <dbReference type="ARBA" id="ARBA00022932"/>
    </source>
</evidence>
<evidence type="ECO:0000256" key="4">
    <source>
        <dbReference type="ARBA" id="ARBA00022723"/>
    </source>
</evidence>
<keyword evidence="7" id="KW-0460">Magnesium</keyword>
<keyword evidence="10" id="KW-0695">RNA-directed DNA polymerase</keyword>
<evidence type="ECO:0000256" key="2">
    <source>
        <dbReference type="ARBA" id="ARBA00022695"/>
    </source>
</evidence>
<dbReference type="InterPro" id="IPR001584">
    <property type="entry name" value="Integrase_cat-core"/>
</dbReference>
<keyword evidence="17" id="KW-1185">Reference proteome</keyword>
<dbReference type="GO" id="GO:0032196">
    <property type="term" value="P:transposition"/>
    <property type="evidence" value="ECO:0007669"/>
    <property type="project" value="UniProtKB-KW"/>
</dbReference>
<reference evidence="16" key="1">
    <citation type="submission" date="2021-03" db="EMBL/GenBank/DDBJ databases">
        <title>Draft genome sequence of rust myrtle Austropuccinia psidii MF-1, a brazilian biotype.</title>
        <authorList>
            <person name="Quecine M.C."/>
            <person name="Pachon D.M.R."/>
            <person name="Bonatelli M.L."/>
            <person name="Correr F.H."/>
            <person name="Franceschini L.M."/>
            <person name="Leite T.F."/>
            <person name="Margarido G.R.A."/>
            <person name="Almeida C.A."/>
            <person name="Ferrarezi J.A."/>
            <person name="Labate C.A."/>
        </authorList>
    </citation>
    <scope>NUCLEOTIDE SEQUENCE</scope>
    <source>
        <strain evidence="16">MF-1</strain>
    </source>
</reference>
<dbReference type="Proteomes" id="UP000765509">
    <property type="component" value="Unassembled WGS sequence"/>
</dbReference>